<dbReference type="PANTHER" id="PTHR45631">
    <property type="entry name" value="OS07G0107800 PROTEIN-RELATED"/>
    <property type="match status" value="1"/>
</dbReference>
<evidence type="ECO:0000313" key="1">
    <source>
        <dbReference type="EMBL" id="KAI5413834.1"/>
    </source>
</evidence>
<sequence length="118" mass="13254">MNADKNERYIDLEIGITFVAGTTGYLDQILPEITTGQPAITKRKEKIHIIQSVGSMLLEREVKDIVDPRLQGEFDISSAMKALDTAMACVAPTSINRPTMKHVVMELKQCLEDYYLHS</sequence>
<dbReference type="AlphaFoldDB" id="A0A9D4X325"/>
<comment type="caution">
    <text evidence="1">The sequence shown here is derived from an EMBL/GenBank/DDBJ whole genome shotgun (WGS) entry which is preliminary data.</text>
</comment>
<keyword evidence="2" id="KW-1185">Reference proteome</keyword>
<dbReference type="Gene3D" id="1.10.510.10">
    <property type="entry name" value="Transferase(Phosphotransferase) domain 1"/>
    <property type="match status" value="1"/>
</dbReference>
<evidence type="ECO:0000313" key="2">
    <source>
        <dbReference type="Proteomes" id="UP001058974"/>
    </source>
</evidence>
<proteinExistence type="predicted"/>
<organism evidence="1 2">
    <name type="scientific">Pisum sativum</name>
    <name type="common">Garden pea</name>
    <name type="synonym">Lathyrus oleraceus</name>
    <dbReference type="NCBI Taxonomy" id="3888"/>
    <lineage>
        <taxon>Eukaryota</taxon>
        <taxon>Viridiplantae</taxon>
        <taxon>Streptophyta</taxon>
        <taxon>Embryophyta</taxon>
        <taxon>Tracheophyta</taxon>
        <taxon>Spermatophyta</taxon>
        <taxon>Magnoliopsida</taxon>
        <taxon>eudicotyledons</taxon>
        <taxon>Gunneridae</taxon>
        <taxon>Pentapetalae</taxon>
        <taxon>rosids</taxon>
        <taxon>fabids</taxon>
        <taxon>Fabales</taxon>
        <taxon>Fabaceae</taxon>
        <taxon>Papilionoideae</taxon>
        <taxon>50 kb inversion clade</taxon>
        <taxon>NPAAA clade</taxon>
        <taxon>Hologalegina</taxon>
        <taxon>IRL clade</taxon>
        <taxon>Fabeae</taxon>
        <taxon>Lathyrus</taxon>
    </lineage>
</organism>
<reference evidence="1 2" key="1">
    <citation type="journal article" date="2022" name="Nat. Genet.">
        <title>Improved pea reference genome and pan-genome highlight genomic features and evolutionary characteristics.</title>
        <authorList>
            <person name="Yang T."/>
            <person name="Liu R."/>
            <person name="Luo Y."/>
            <person name="Hu S."/>
            <person name="Wang D."/>
            <person name="Wang C."/>
            <person name="Pandey M.K."/>
            <person name="Ge S."/>
            <person name="Xu Q."/>
            <person name="Li N."/>
            <person name="Li G."/>
            <person name="Huang Y."/>
            <person name="Saxena R.K."/>
            <person name="Ji Y."/>
            <person name="Li M."/>
            <person name="Yan X."/>
            <person name="He Y."/>
            <person name="Liu Y."/>
            <person name="Wang X."/>
            <person name="Xiang C."/>
            <person name="Varshney R.K."/>
            <person name="Ding H."/>
            <person name="Gao S."/>
            <person name="Zong X."/>
        </authorList>
    </citation>
    <scope>NUCLEOTIDE SEQUENCE [LARGE SCALE GENOMIC DNA]</scope>
    <source>
        <strain evidence="1 2">cv. Zhongwan 6</strain>
    </source>
</reference>
<name>A0A9D4X325_PEA</name>
<dbReference type="Gramene" id="Psat05G0810900-T1">
    <property type="protein sequence ID" value="KAI5413834.1"/>
    <property type="gene ID" value="KIW84_058109"/>
</dbReference>
<protein>
    <submittedName>
        <fullName evidence="1">Uncharacterized protein</fullName>
    </submittedName>
</protein>
<dbReference type="EMBL" id="JAMSHJ010000005">
    <property type="protein sequence ID" value="KAI5413834.1"/>
    <property type="molecule type" value="Genomic_DNA"/>
</dbReference>
<dbReference type="PANTHER" id="PTHR45631:SF197">
    <property type="entry name" value="TYROSINE KINASE FAMILY PROTEIN"/>
    <property type="match status" value="1"/>
</dbReference>
<accession>A0A9D4X325</accession>
<gene>
    <name evidence="1" type="ORF">KIW84_058109</name>
</gene>
<dbReference type="Proteomes" id="UP001058974">
    <property type="component" value="Chromosome 5"/>
</dbReference>